<name>A0AAV5TQ85_9BILA</name>
<dbReference type="PANTHER" id="PTHR45830:SF15">
    <property type="entry name" value="SERPENTINE RECEPTOR, CLASS I"/>
    <property type="match status" value="1"/>
</dbReference>
<feature type="non-terminal residue" evidence="2">
    <location>
        <position position="1"/>
    </location>
</feature>
<feature type="non-terminal residue" evidence="2">
    <location>
        <position position="132"/>
    </location>
</feature>
<evidence type="ECO:0000313" key="2">
    <source>
        <dbReference type="EMBL" id="GMS96584.1"/>
    </source>
</evidence>
<keyword evidence="3" id="KW-1185">Reference proteome</keyword>
<dbReference type="Proteomes" id="UP001432027">
    <property type="component" value="Unassembled WGS sequence"/>
</dbReference>
<reference evidence="2" key="1">
    <citation type="submission" date="2023-10" db="EMBL/GenBank/DDBJ databases">
        <title>Genome assembly of Pristionchus species.</title>
        <authorList>
            <person name="Yoshida K."/>
            <person name="Sommer R.J."/>
        </authorList>
    </citation>
    <scope>NUCLEOTIDE SEQUENCE</scope>
    <source>
        <strain evidence="2">RS0144</strain>
    </source>
</reference>
<feature type="transmembrane region" description="Helical" evidence="1">
    <location>
        <begin position="41"/>
        <end position="63"/>
    </location>
</feature>
<evidence type="ECO:0008006" key="4">
    <source>
        <dbReference type="Google" id="ProtNLM"/>
    </source>
</evidence>
<organism evidence="2 3">
    <name type="scientific">Pristionchus entomophagus</name>
    <dbReference type="NCBI Taxonomy" id="358040"/>
    <lineage>
        <taxon>Eukaryota</taxon>
        <taxon>Metazoa</taxon>
        <taxon>Ecdysozoa</taxon>
        <taxon>Nematoda</taxon>
        <taxon>Chromadorea</taxon>
        <taxon>Rhabditida</taxon>
        <taxon>Rhabditina</taxon>
        <taxon>Diplogasteromorpha</taxon>
        <taxon>Diplogasteroidea</taxon>
        <taxon>Neodiplogasteridae</taxon>
        <taxon>Pristionchus</taxon>
    </lineage>
</organism>
<feature type="transmembrane region" description="Helical" evidence="1">
    <location>
        <begin position="110"/>
        <end position="129"/>
    </location>
</feature>
<evidence type="ECO:0000256" key="1">
    <source>
        <dbReference type="SAM" id="Phobius"/>
    </source>
</evidence>
<evidence type="ECO:0000313" key="3">
    <source>
        <dbReference type="Proteomes" id="UP001432027"/>
    </source>
</evidence>
<accession>A0AAV5TQ85</accession>
<sequence>QVICVSALSGICAWFNCCLFHRHQMIMLFDSASKFSERKAMIVYCIMNGVMFINPIIFLFTSADDTEEQRPKNKMYFRSYYFQSTMYWLLDKPSYKIFTDDNTPAMMRFHFPYTMLTFVLCTVTTTFLTKHS</sequence>
<dbReference type="PANTHER" id="PTHR45830">
    <property type="entry name" value="SERPENTINE RECEPTOR, CLASS I"/>
    <property type="match status" value="1"/>
</dbReference>
<comment type="caution">
    <text evidence="2">The sequence shown here is derived from an EMBL/GenBank/DDBJ whole genome shotgun (WGS) entry which is preliminary data.</text>
</comment>
<keyword evidence="1" id="KW-1133">Transmembrane helix</keyword>
<protein>
    <recommendedName>
        <fullName evidence="4">G protein-coupled receptor</fullName>
    </recommendedName>
</protein>
<dbReference type="EMBL" id="BTSX01000004">
    <property type="protein sequence ID" value="GMS96584.1"/>
    <property type="molecule type" value="Genomic_DNA"/>
</dbReference>
<dbReference type="AlphaFoldDB" id="A0AAV5TQ85"/>
<proteinExistence type="predicted"/>
<gene>
    <name evidence="2" type="ORF">PENTCL1PPCAC_18759</name>
</gene>
<keyword evidence="1" id="KW-0472">Membrane</keyword>
<keyword evidence="1" id="KW-0812">Transmembrane</keyword>